<protein>
    <submittedName>
        <fullName evidence="1">Uncharacterized protein</fullName>
    </submittedName>
</protein>
<name>A0A2P2QBG1_RHIMU</name>
<proteinExistence type="predicted"/>
<accession>A0A2P2QBG1</accession>
<dbReference type="AlphaFoldDB" id="A0A2P2QBG1"/>
<organism evidence="1">
    <name type="scientific">Rhizophora mucronata</name>
    <name type="common">Asiatic mangrove</name>
    <dbReference type="NCBI Taxonomy" id="61149"/>
    <lineage>
        <taxon>Eukaryota</taxon>
        <taxon>Viridiplantae</taxon>
        <taxon>Streptophyta</taxon>
        <taxon>Embryophyta</taxon>
        <taxon>Tracheophyta</taxon>
        <taxon>Spermatophyta</taxon>
        <taxon>Magnoliopsida</taxon>
        <taxon>eudicotyledons</taxon>
        <taxon>Gunneridae</taxon>
        <taxon>Pentapetalae</taxon>
        <taxon>rosids</taxon>
        <taxon>fabids</taxon>
        <taxon>Malpighiales</taxon>
        <taxon>Rhizophoraceae</taxon>
        <taxon>Rhizophora</taxon>
    </lineage>
</organism>
<sequence length="20" mass="2630">MFRKHNWIMSFKNSSYRIKR</sequence>
<evidence type="ECO:0000313" key="1">
    <source>
        <dbReference type="EMBL" id="MBX64340.1"/>
    </source>
</evidence>
<reference evidence="1" key="1">
    <citation type="submission" date="2018-02" db="EMBL/GenBank/DDBJ databases">
        <title>Rhizophora mucronata_Transcriptome.</title>
        <authorList>
            <person name="Meera S.P."/>
            <person name="Sreeshan A."/>
            <person name="Augustine A."/>
        </authorList>
    </citation>
    <scope>NUCLEOTIDE SEQUENCE</scope>
    <source>
        <tissue evidence="1">Leaf</tissue>
    </source>
</reference>
<dbReference type="EMBL" id="GGEC01083856">
    <property type="protein sequence ID" value="MBX64340.1"/>
    <property type="molecule type" value="Transcribed_RNA"/>
</dbReference>